<dbReference type="InterPro" id="IPR015943">
    <property type="entry name" value="WD40/YVTN_repeat-like_dom_sf"/>
</dbReference>
<keyword evidence="3" id="KW-1185">Reference proteome</keyword>
<accession>A0AA41Y496</accession>
<dbReference type="AlphaFoldDB" id="A0AA41Y496"/>
<name>A0AA41Y496_9BACT</name>
<dbReference type="SUPFAM" id="SSF75011">
    <property type="entry name" value="3-carboxy-cis,cis-mucoante lactonizing enzyme"/>
    <property type="match status" value="1"/>
</dbReference>
<feature type="signal peptide" evidence="1">
    <location>
        <begin position="1"/>
        <end position="21"/>
    </location>
</feature>
<reference evidence="2" key="1">
    <citation type="submission" date="2022-10" db="EMBL/GenBank/DDBJ databases">
        <title>Gaoshiqiia sediminis gen. nov., sp. nov., isolated from coastal sediment.</title>
        <authorList>
            <person name="Yu W.X."/>
            <person name="Mu D.S."/>
            <person name="Du J.Z."/>
            <person name="Liang Y.Q."/>
        </authorList>
    </citation>
    <scope>NUCLEOTIDE SEQUENCE</scope>
    <source>
        <strain evidence="2">A06</strain>
    </source>
</reference>
<dbReference type="Gene3D" id="2.130.10.10">
    <property type="entry name" value="YVTN repeat-like/Quinoprotein amine dehydrogenase"/>
    <property type="match status" value="1"/>
</dbReference>
<dbReference type="Pfam" id="PF16819">
    <property type="entry name" value="DUF5074"/>
    <property type="match status" value="1"/>
</dbReference>
<evidence type="ECO:0000313" key="3">
    <source>
        <dbReference type="Proteomes" id="UP001163821"/>
    </source>
</evidence>
<organism evidence="2 3">
    <name type="scientific">Gaoshiqia sediminis</name>
    <dbReference type="NCBI Taxonomy" id="2986998"/>
    <lineage>
        <taxon>Bacteria</taxon>
        <taxon>Pseudomonadati</taxon>
        <taxon>Bacteroidota</taxon>
        <taxon>Bacteroidia</taxon>
        <taxon>Marinilabiliales</taxon>
        <taxon>Prolixibacteraceae</taxon>
        <taxon>Gaoshiqia</taxon>
    </lineage>
</organism>
<dbReference type="InterPro" id="IPR031815">
    <property type="entry name" value="DUF5074"/>
</dbReference>
<keyword evidence="1" id="KW-0732">Signal</keyword>
<evidence type="ECO:0000313" key="2">
    <source>
        <dbReference type="EMBL" id="MCW0481560.1"/>
    </source>
</evidence>
<sequence length="362" mass="39866">MKKLFRLLPFLFLSAALFSSCSDDDDNELYPSELTKGAYVLNYGGYEQNTSSITKYNYEEDELTAFYYQQQNGGERIGSAPQYIYEYEDRLYLMNNNPDRVVVTDPLFVAQDTITTEIVKPRFCVASGNYLYISCWGGDIWTDSSMSYLVKYNVVTKTVEKKISLAGGPEGLAIANGKLYAALGYAKKIAVMNLATEAISYITTDAVSSYFVKDKSDNLYVSLVSSWSDPSTETGLGYINTKTDAMTLYQLDNVSTSYASIMSFSKDYTKLYVVAAGYDANWNLVGGVQVFNTTSKTYEAEPLVTGVTGLNGVSVNPVDGKTYVFVDKGSTVNGDMMIYTTEGELEATKTVGSSPAMAIFLD</sequence>
<gene>
    <name evidence="2" type="ORF">N2K84_02390</name>
</gene>
<dbReference type="EMBL" id="JAPAAF010000002">
    <property type="protein sequence ID" value="MCW0481560.1"/>
    <property type="molecule type" value="Genomic_DNA"/>
</dbReference>
<dbReference type="Proteomes" id="UP001163821">
    <property type="component" value="Unassembled WGS sequence"/>
</dbReference>
<proteinExistence type="predicted"/>
<dbReference type="PROSITE" id="PS51257">
    <property type="entry name" value="PROKAR_LIPOPROTEIN"/>
    <property type="match status" value="1"/>
</dbReference>
<protein>
    <recommendedName>
        <fullName evidence="4">Surface layer protein</fullName>
    </recommendedName>
</protein>
<feature type="chain" id="PRO_5041270381" description="Surface layer protein" evidence="1">
    <location>
        <begin position="22"/>
        <end position="362"/>
    </location>
</feature>
<dbReference type="RefSeq" id="WP_282590170.1">
    <property type="nucleotide sequence ID" value="NZ_JAPAAF010000002.1"/>
</dbReference>
<evidence type="ECO:0008006" key="4">
    <source>
        <dbReference type="Google" id="ProtNLM"/>
    </source>
</evidence>
<evidence type="ECO:0000256" key="1">
    <source>
        <dbReference type="SAM" id="SignalP"/>
    </source>
</evidence>
<comment type="caution">
    <text evidence="2">The sequence shown here is derived from an EMBL/GenBank/DDBJ whole genome shotgun (WGS) entry which is preliminary data.</text>
</comment>